<dbReference type="PANTHER" id="PTHR34384">
    <property type="entry name" value="L-2,3-DIAMINOPROPANOATE--CITRATE LIGASE"/>
    <property type="match status" value="1"/>
</dbReference>
<dbReference type="PANTHER" id="PTHR34384:SF5">
    <property type="entry name" value="L-2,3-DIAMINOPROPANOATE--CITRATE LIGASE"/>
    <property type="match status" value="1"/>
</dbReference>
<dbReference type="InterPro" id="IPR022770">
    <property type="entry name" value="IucA/IucC-like_C"/>
</dbReference>
<name>A0A818H995_9BILA</name>
<dbReference type="EMBL" id="CAJOAZ010000040">
    <property type="protein sequence ID" value="CAF3502732.1"/>
    <property type="molecule type" value="Genomic_DNA"/>
</dbReference>
<dbReference type="GO" id="GO:0019290">
    <property type="term" value="P:siderophore biosynthetic process"/>
    <property type="evidence" value="ECO:0007669"/>
    <property type="project" value="InterPro"/>
</dbReference>
<dbReference type="InterPro" id="IPR007310">
    <property type="entry name" value="Aerobactin_biosyn_IucA/IucC_N"/>
</dbReference>
<organism evidence="3 4">
    <name type="scientific">Adineta steineri</name>
    <dbReference type="NCBI Taxonomy" id="433720"/>
    <lineage>
        <taxon>Eukaryota</taxon>
        <taxon>Metazoa</taxon>
        <taxon>Spiralia</taxon>
        <taxon>Gnathifera</taxon>
        <taxon>Rotifera</taxon>
        <taxon>Eurotatoria</taxon>
        <taxon>Bdelloidea</taxon>
        <taxon>Adinetida</taxon>
        <taxon>Adinetidae</taxon>
        <taxon>Adineta</taxon>
    </lineage>
</organism>
<evidence type="ECO:0000259" key="2">
    <source>
        <dbReference type="Pfam" id="PF06276"/>
    </source>
</evidence>
<sequence>MHRTQIPFDGFESVLAMPMIKFISIPRSELVIHGDWETIMKHYLPPAPSPDTLILPVHELQVSNVLSRIPSAMLIPNFERQFVAQSSIRTVVPQLASDLPGFLLKLALTICMTSAWRTISHYSVYNSPRITPLAKFIAPECLVVLGEVASIGSNATDEMVSKHIACLIREDAEALMPNESIIVAQALVEKTPNDDMPLVRIIFHLDTEQKCIDFLTRYSQLACAAFLPPMLEHGFCFEAHGQNTLARFDRHTGQLIGFAIRDFGGIGIHREQFESTTPFKLDVLPGSCIVTDDIMEVYMKLFHCLIQNHMNRLVRALDLHYLRKGWTIVRKAVEKYITATSPAANAWLKETVPLKAFLKMKLADKYRDYIYCETPNVLALAEKDEEK</sequence>
<accession>A0A818H995</accession>
<gene>
    <name evidence="3" type="ORF">OXD698_LOCUS1410</name>
</gene>
<comment type="caution">
    <text evidence="3">The sequence shown here is derived from an EMBL/GenBank/DDBJ whole genome shotgun (WGS) entry which is preliminary data.</text>
</comment>
<dbReference type="Proteomes" id="UP000663844">
    <property type="component" value="Unassembled WGS sequence"/>
</dbReference>
<evidence type="ECO:0000313" key="3">
    <source>
        <dbReference type="EMBL" id="CAF3502732.1"/>
    </source>
</evidence>
<protein>
    <submittedName>
        <fullName evidence="3">Uncharacterized protein</fullName>
    </submittedName>
</protein>
<dbReference type="AlphaFoldDB" id="A0A818H995"/>
<feature type="domain" description="Aerobactin siderophore biosynthesis IucA/IucC-like C-terminal" evidence="2">
    <location>
        <begin position="214"/>
        <end position="365"/>
    </location>
</feature>
<reference evidence="3" key="1">
    <citation type="submission" date="2021-02" db="EMBL/GenBank/DDBJ databases">
        <authorList>
            <person name="Nowell W R."/>
        </authorList>
    </citation>
    <scope>NUCLEOTIDE SEQUENCE</scope>
</reference>
<evidence type="ECO:0000313" key="4">
    <source>
        <dbReference type="Proteomes" id="UP000663844"/>
    </source>
</evidence>
<feature type="domain" description="Aerobactin siderophore biosynthesis IucA/IucC N-terminal" evidence="1">
    <location>
        <begin position="48"/>
        <end position="188"/>
    </location>
</feature>
<proteinExistence type="predicted"/>
<dbReference type="Pfam" id="PF04183">
    <property type="entry name" value="IucA_IucC"/>
    <property type="match status" value="1"/>
</dbReference>
<dbReference type="Pfam" id="PF06276">
    <property type="entry name" value="FhuF"/>
    <property type="match status" value="1"/>
</dbReference>
<dbReference type="InterPro" id="IPR037455">
    <property type="entry name" value="LucA/IucC-like"/>
</dbReference>
<dbReference type="GO" id="GO:0016881">
    <property type="term" value="F:acid-amino acid ligase activity"/>
    <property type="evidence" value="ECO:0007669"/>
    <property type="project" value="UniProtKB-ARBA"/>
</dbReference>
<evidence type="ECO:0000259" key="1">
    <source>
        <dbReference type="Pfam" id="PF04183"/>
    </source>
</evidence>
<dbReference type="Gene3D" id="1.10.510.40">
    <property type="match status" value="1"/>
</dbReference>